<comment type="caution">
    <text evidence="3">The sequence shown here is derived from an EMBL/GenBank/DDBJ whole genome shotgun (WGS) entry which is preliminary data.</text>
</comment>
<dbReference type="PANTHER" id="PTHR38043">
    <property type="entry name" value="PROTEIN HEMX"/>
    <property type="match status" value="1"/>
</dbReference>
<proteinExistence type="predicted"/>
<dbReference type="GeneID" id="56275539"/>
<sequence>MTKNNNKPQTAEAAELVSSSSAIEKEQKKTEQTPPQSTTKTDASVDKKSRRLGTVAIIISILLSGGTFLASQQQTTQQQIKIAQLEQQLKAADSTFDAKLVTAEQRITDKADEIVRKATVLMQQQDKSIASLQLAIADVQGRRPNDWLLAEADYLVKMAGRKLWLEHDVVSATRLMENADQRISALNDPSLTPLRRAMANDIATLKAIPLIDRDGLVLKLNSLEQQINQLPLASAILPEANAIEKKEVSANINDWQSNLMQSLDDFAGHFITYRVREGNVIPLLSPEQHFYLKENIKGKLLLASKALYREQSEVYATALESAKLWSSQYFQQDDPAVQSFMAQLDSLAKFKVDVRYPQKLKTQALLSDFISERLRRNVQSIGETQVKTEPAKKALDPEKQTSVENTTEGDKS</sequence>
<keyword evidence="2" id="KW-0472">Membrane</keyword>
<feature type="transmembrane region" description="Helical" evidence="2">
    <location>
        <begin position="52"/>
        <end position="71"/>
    </location>
</feature>
<dbReference type="Pfam" id="PF04375">
    <property type="entry name" value="HemX"/>
    <property type="match status" value="1"/>
</dbReference>
<gene>
    <name evidence="3" type="ORF">ERW49_10785</name>
</gene>
<keyword evidence="2" id="KW-0812">Transmembrane</keyword>
<name>A0A4Q5KIW1_9GAMM</name>
<evidence type="ECO:0000313" key="4">
    <source>
        <dbReference type="Proteomes" id="UP000293465"/>
    </source>
</evidence>
<dbReference type="Proteomes" id="UP000293465">
    <property type="component" value="Unassembled WGS sequence"/>
</dbReference>
<dbReference type="RefSeq" id="WP_130087433.1">
    <property type="nucleotide sequence ID" value="NZ_SEZJ01000008.1"/>
</dbReference>
<reference evidence="3 4" key="1">
    <citation type="submission" date="2019-02" db="EMBL/GenBank/DDBJ databases">
        <title>Genome sequences of Aliivibrio finisterrensis strains from farmed Atlantic salmon.</title>
        <authorList>
            <person name="Bowman J.P."/>
        </authorList>
    </citation>
    <scope>NUCLEOTIDE SEQUENCE [LARGE SCALE GENOMIC DNA]</scope>
    <source>
        <strain evidence="3 4">A32</strain>
    </source>
</reference>
<dbReference type="OrthoDB" id="5739852at2"/>
<dbReference type="PANTHER" id="PTHR38043:SF1">
    <property type="entry name" value="PROTEIN HEMX"/>
    <property type="match status" value="1"/>
</dbReference>
<feature type="region of interest" description="Disordered" evidence="1">
    <location>
        <begin position="1"/>
        <end position="46"/>
    </location>
</feature>
<protein>
    <submittedName>
        <fullName evidence="3">Heme biosynthesis operon protein HemX</fullName>
    </submittedName>
</protein>
<evidence type="ECO:0000313" key="3">
    <source>
        <dbReference type="EMBL" id="RYU46147.1"/>
    </source>
</evidence>
<organism evidence="3 4">
    <name type="scientific">Aliivibrio finisterrensis</name>
    <dbReference type="NCBI Taxonomy" id="511998"/>
    <lineage>
        <taxon>Bacteria</taxon>
        <taxon>Pseudomonadati</taxon>
        <taxon>Pseudomonadota</taxon>
        <taxon>Gammaproteobacteria</taxon>
        <taxon>Vibrionales</taxon>
        <taxon>Vibrionaceae</taxon>
        <taxon>Aliivibrio</taxon>
    </lineage>
</organism>
<accession>A0A4Q5KIW1</accession>
<feature type="compositionally biased region" description="Basic and acidic residues" evidence="1">
    <location>
        <begin position="389"/>
        <end position="401"/>
    </location>
</feature>
<evidence type="ECO:0000256" key="2">
    <source>
        <dbReference type="SAM" id="Phobius"/>
    </source>
</evidence>
<dbReference type="AlphaFoldDB" id="A0A4Q5KIW1"/>
<feature type="region of interest" description="Disordered" evidence="1">
    <location>
        <begin position="381"/>
        <end position="412"/>
    </location>
</feature>
<feature type="compositionally biased region" description="Low complexity" evidence="1">
    <location>
        <begin position="11"/>
        <end position="22"/>
    </location>
</feature>
<dbReference type="EMBL" id="SEZJ01000008">
    <property type="protein sequence ID" value="RYU46147.1"/>
    <property type="molecule type" value="Genomic_DNA"/>
</dbReference>
<feature type="compositionally biased region" description="Polar residues" evidence="1">
    <location>
        <begin position="32"/>
        <end position="42"/>
    </location>
</feature>
<dbReference type="InterPro" id="IPR007470">
    <property type="entry name" value="HemX"/>
</dbReference>
<keyword evidence="2" id="KW-1133">Transmembrane helix</keyword>
<evidence type="ECO:0000256" key="1">
    <source>
        <dbReference type="SAM" id="MobiDB-lite"/>
    </source>
</evidence>